<comment type="subcellular location">
    <subcellularLocation>
        <location evidence="1">Mitochondrion outer membrane</location>
        <topology evidence="1">Single-pass membrane protein</topology>
    </subcellularLocation>
</comment>
<dbReference type="AlphaFoldDB" id="A0A673VCI6"/>
<keyword evidence="13" id="KW-1185">Reference proteome</keyword>
<comment type="similarity">
    <text evidence="2">Belongs to the Tom7 family.</text>
</comment>
<reference evidence="12 13" key="1">
    <citation type="submission" date="2019-05" db="EMBL/GenBank/DDBJ databases">
        <title>A Chromosome-scale Meerkat (S. suricatta) Genome Assembly.</title>
        <authorList>
            <person name="Dudchenko O."/>
            <person name="Lieberman Aiden E."/>
            <person name="Tung J."/>
            <person name="Barreiro L.B."/>
            <person name="Clutton-Brock T.H."/>
        </authorList>
    </citation>
    <scope>NUCLEOTIDE SEQUENCE [LARGE SCALE GENOMIC DNA]</scope>
</reference>
<keyword evidence="9" id="KW-0496">Mitochondrion</keyword>
<evidence type="ECO:0000256" key="9">
    <source>
        <dbReference type="ARBA" id="ARBA00023128"/>
    </source>
</evidence>
<dbReference type="GO" id="GO:0030150">
    <property type="term" value="P:protein import into mitochondrial matrix"/>
    <property type="evidence" value="ECO:0007669"/>
    <property type="project" value="InterPro"/>
</dbReference>
<keyword evidence="10" id="KW-0472">Membrane</keyword>
<evidence type="ECO:0000256" key="6">
    <source>
        <dbReference type="ARBA" id="ARBA00022787"/>
    </source>
</evidence>
<evidence type="ECO:0000256" key="10">
    <source>
        <dbReference type="ARBA" id="ARBA00023136"/>
    </source>
</evidence>
<dbReference type="PANTHER" id="PTHR46722:SF1">
    <property type="entry name" value="MITOCHONDRIAL IMPORT RECEPTOR SUBUNIT TOM7 HOMOLOG"/>
    <property type="match status" value="1"/>
</dbReference>
<evidence type="ECO:0000256" key="4">
    <source>
        <dbReference type="ARBA" id="ARBA00022448"/>
    </source>
</evidence>
<reference evidence="12" key="2">
    <citation type="submission" date="2025-08" db="UniProtKB">
        <authorList>
            <consortium name="Ensembl"/>
        </authorList>
    </citation>
    <scope>IDENTIFICATION</scope>
</reference>
<dbReference type="OMA" id="ICIMYIF"/>
<keyword evidence="7" id="KW-0653">Protein transport</keyword>
<dbReference type="InterPro" id="IPR012621">
    <property type="entry name" value="Tom7"/>
</dbReference>
<dbReference type="Pfam" id="PF08038">
    <property type="entry name" value="Tom7"/>
    <property type="match status" value="1"/>
</dbReference>
<keyword evidence="4" id="KW-0813">Transport</keyword>
<dbReference type="PANTHER" id="PTHR46722">
    <property type="entry name" value="MITOCHONDRIAL IMPORT RECEPTOR SUBUNIT TOM7 HOMOLOG"/>
    <property type="match status" value="1"/>
</dbReference>
<evidence type="ECO:0000313" key="12">
    <source>
        <dbReference type="Ensembl" id="ENSSSUP00005034589.1"/>
    </source>
</evidence>
<reference evidence="12" key="3">
    <citation type="submission" date="2025-09" db="UniProtKB">
        <authorList>
            <consortium name="Ensembl"/>
        </authorList>
    </citation>
    <scope>IDENTIFICATION</scope>
</reference>
<dbReference type="Proteomes" id="UP000472268">
    <property type="component" value="Chromosome 6"/>
</dbReference>
<keyword evidence="6" id="KW-1000">Mitochondrion outer membrane</keyword>
<protein>
    <recommendedName>
        <fullName evidence="3">Mitochondrial import receptor subunit TOM7 homolog</fullName>
    </recommendedName>
    <alternativeName>
        <fullName evidence="11">Translocase of outer membrane 7 kDa subunit homolog</fullName>
    </alternativeName>
</protein>
<evidence type="ECO:0000256" key="1">
    <source>
        <dbReference type="ARBA" id="ARBA00004572"/>
    </source>
</evidence>
<dbReference type="GO" id="GO:1903955">
    <property type="term" value="P:positive regulation of protein targeting to mitochondrion"/>
    <property type="evidence" value="ECO:0007669"/>
    <property type="project" value="TreeGrafter"/>
</dbReference>
<dbReference type="GO" id="GO:0005742">
    <property type="term" value="C:mitochondrial outer membrane translocase complex"/>
    <property type="evidence" value="ECO:0007669"/>
    <property type="project" value="InterPro"/>
</dbReference>
<evidence type="ECO:0000313" key="13">
    <source>
        <dbReference type="Proteomes" id="UP000472268"/>
    </source>
</evidence>
<dbReference type="Ensembl" id="ENSSSUT00005039418.1">
    <property type="protein sequence ID" value="ENSSSUP00005034589.1"/>
    <property type="gene ID" value="ENSSSUG00005022230.1"/>
</dbReference>
<evidence type="ECO:0000256" key="11">
    <source>
        <dbReference type="ARBA" id="ARBA00032786"/>
    </source>
</evidence>
<organism evidence="12 13">
    <name type="scientific">Suricata suricatta</name>
    <name type="common">Meerkat</name>
    <dbReference type="NCBI Taxonomy" id="37032"/>
    <lineage>
        <taxon>Eukaryota</taxon>
        <taxon>Metazoa</taxon>
        <taxon>Chordata</taxon>
        <taxon>Craniata</taxon>
        <taxon>Vertebrata</taxon>
        <taxon>Euteleostomi</taxon>
        <taxon>Mammalia</taxon>
        <taxon>Eutheria</taxon>
        <taxon>Laurasiatheria</taxon>
        <taxon>Carnivora</taxon>
        <taxon>Feliformia</taxon>
        <taxon>Herpestidae</taxon>
        <taxon>Suricata</taxon>
    </lineage>
</organism>
<evidence type="ECO:0000256" key="7">
    <source>
        <dbReference type="ARBA" id="ARBA00022927"/>
    </source>
</evidence>
<evidence type="ECO:0000256" key="2">
    <source>
        <dbReference type="ARBA" id="ARBA00010917"/>
    </source>
</evidence>
<accession>A0A673VCI6</accession>
<sequence length="52" mass="5980">ICIMYIFMLQQLFKDGQSAIRWGFIPLMIYVGFKRGTDPGMPEPTVLSLLWG</sequence>
<keyword evidence="5" id="KW-0812">Transmembrane</keyword>
<evidence type="ECO:0000256" key="3">
    <source>
        <dbReference type="ARBA" id="ARBA00014537"/>
    </source>
</evidence>
<evidence type="ECO:0000256" key="8">
    <source>
        <dbReference type="ARBA" id="ARBA00022989"/>
    </source>
</evidence>
<name>A0A673VCI6_SURSU</name>
<keyword evidence="8" id="KW-1133">Transmembrane helix</keyword>
<proteinExistence type="inferred from homology"/>
<evidence type="ECO:0000256" key="5">
    <source>
        <dbReference type="ARBA" id="ARBA00022692"/>
    </source>
</evidence>